<feature type="domain" description="CSD" evidence="5">
    <location>
        <begin position="45"/>
        <end position="110"/>
    </location>
</feature>
<dbReference type="SMART" id="SM00357">
    <property type="entry name" value="CSP"/>
    <property type="match status" value="1"/>
</dbReference>
<keyword evidence="2" id="KW-0963">Cytoplasm</keyword>
<protein>
    <submittedName>
        <fullName evidence="6">Cold shock-like protein CspE</fullName>
    </submittedName>
</protein>
<evidence type="ECO:0000256" key="2">
    <source>
        <dbReference type="ARBA" id="ARBA00022490"/>
    </source>
</evidence>
<proteinExistence type="predicted"/>
<dbReference type="STRING" id="630626.EBL_c27400"/>
<accession>I2BBA7</accession>
<comment type="subcellular location">
    <subcellularLocation>
        <location evidence="1 3">Cytoplasm</location>
    </subcellularLocation>
</comment>
<evidence type="ECO:0000256" key="4">
    <source>
        <dbReference type="SAM" id="Phobius"/>
    </source>
</evidence>
<dbReference type="InterPro" id="IPR011129">
    <property type="entry name" value="CSD"/>
</dbReference>
<dbReference type="InterPro" id="IPR012340">
    <property type="entry name" value="NA-bd_OB-fold"/>
</dbReference>
<sequence>MAKKLRDFYHFLAKLDWTKAATIVVLVADTTLVSIFHVKVILMSKIKGNVKWFNESKGFGFITPEDGSKDVFVHFSAIQSNGFKTLAEGQRVEFEITNGAKGPSAANVIAL</sequence>
<dbReference type="PRINTS" id="PR00050">
    <property type="entry name" value="COLDSHOCK"/>
</dbReference>
<dbReference type="KEGG" id="ebt:EBL_c27400"/>
<evidence type="ECO:0000313" key="7">
    <source>
        <dbReference type="Proteomes" id="UP000001955"/>
    </source>
</evidence>
<dbReference type="GO" id="GO:0005829">
    <property type="term" value="C:cytosol"/>
    <property type="evidence" value="ECO:0007669"/>
    <property type="project" value="UniProtKB-ARBA"/>
</dbReference>
<evidence type="ECO:0000313" key="6">
    <source>
        <dbReference type="EMBL" id="AFJ47811.1"/>
    </source>
</evidence>
<dbReference type="Proteomes" id="UP000001955">
    <property type="component" value="Chromosome"/>
</dbReference>
<keyword evidence="4" id="KW-0812">Transmembrane</keyword>
<keyword evidence="4" id="KW-1133">Transmembrane helix</keyword>
<dbReference type="PATRIC" id="fig|630626.3.peg.2655"/>
<dbReference type="GO" id="GO:0003676">
    <property type="term" value="F:nucleic acid binding"/>
    <property type="evidence" value="ECO:0007669"/>
    <property type="project" value="InterPro"/>
</dbReference>
<dbReference type="PANTHER" id="PTHR11544">
    <property type="entry name" value="COLD SHOCK DOMAIN CONTAINING PROTEINS"/>
    <property type="match status" value="1"/>
</dbReference>
<dbReference type="InterPro" id="IPR002059">
    <property type="entry name" value="CSP_DNA-bd"/>
</dbReference>
<name>I2BBA7_SHIBC</name>
<dbReference type="PROSITE" id="PS51857">
    <property type="entry name" value="CSD_2"/>
    <property type="match status" value="1"/>
</dbReference>
<keyword evidence="7" id="KW-1185">Reference proteome</keyword>
<dbReference type="HOGENOM" id="CLU_117621_2_0_6"/>
<feature type="transmembrane region" description="Helical" evidence="4">
    <location>
        <begin position="20"/>
        <end position="42"/>
    </location>
</feature>
<dbReference type="Gene3D" id="2.40.50.140">
    <property type="entry name" value="Nucleic acid-binding proteins"/>
    <property type="match status" value="1"/>
</dbReference>
<dbReference type="NCBIfam" id="NF007062">
    <property type="entry name" value="PRK09507.1"/>
    <property type="match status" value="1"/>
</dbReference>
<dbReference type="EMBL" id="CP001560">
    <property type="protein sequence ID" value="AFJ47811.1"/>
    <property type="molecule type" value="Genomic_DNA"/>
</dbReference>
<dbReference type="NCBIfam" id="NF008190">
    <property type="entry name" value="PRK10943.1"/>
    <property type="match status" value="1"/>
</dbReference>
<dbReference type="InterPro" id="IPR050181">
    <property type="entry name" value="Cold_shock_domain"/>
</dbReference>
<dbReference type="Pfam" id="PF00313">
    <property type="entry name" value="CSD"/>
    <property type="match status" value="1"/>
</dbReference>
<dbReference type="InterPro" id="IPR019844">
    <property type="entry name" value="CSD_CS"/>
</dbReference>
<dbReference type="AlphaFoldDB" id="I2BBA7"/>
<organism evidence="6 7">
    <name type="scientific">Shimwellia blattae (strain ATCC 29907 / DSM 4481 / JCM 1650 / NBRC 105725 / CDC 9005-74)</name>
    <name type="common">Escherichia blattae</name>
    <dbReference type="NCBI Taxonomy" id="630626"/>
    <lineage>
        <taxon>Bacteria</taxon>
        <taxon>Pseudomonadati</taxon>
        <taxon>Pseudomonadota</taxon>
        <taxon>Gammaproteobacteria</taxon>
        <taxon>Enterobacterales</taxon>
        <taxon>Enterobacteriaceae</taxon>
        <taxon>Shimwellia</taxon>
    </lineage>
</organism>
<evidence type="ECO:0000256" key="3">
    <source>
        <dbReference type="RuleBase" id="RU000408"/>
    </source>
</evidence>
<evidence type="ECO:0000259" key="5">
    <source>
        <dbReference type="PROSITE" id="PS51857"/>
    </source>
</evidence>
<keyword evidence="4" id="KW-0472">Membrane</keyword>
<dbReference type="Gene3D" id="6.20.370.130">
    <property type="match status" value="1"/>
</dbReference>
<dbReference type="PROSITE" id="PS00352">
    <property type="entry name" value="CSD_1"/>
    <property type="match status" value="1"/>
</dbReference>
<evidence type="ECO:0000256" key="1">
    <source>
        <dbReference type="ARBA" id="ARBA00004496"/>
    </source>
</evidence>
<dbReference type="eggNOG" id="COG1278">
    <property type="taxonomic scope" value="Bacteria"/>
</dbReference>
<dbReference type="CDD" id="cd04458">
    <property type="entry name" value="CSP_CDS"/>
    <property type="match status" value="1"/>
</dbReference>
<gene>
    <name evidence="6" type="primary">cspE</name>
    <name evidence="6" type="ordered locus">EBL_c27400</name>
</gene>
<dbReference type="SUPFAM" id="SSF50249">
    <property type="entry name" value="Nucleic acid-binding proteins"/>
    <property type="match status" value="1"/>
</dbReference>
<reference evidence="6 7" key="1">
    <citation type="journal article" date="2012" name="J. Bacteriol.">
        <title>Complete genome sequence of the B12-producing Shimwellia blattae strain DSM 4481, isolated from a cockroach.</title>
        <authorList>
            <person name="Brzuszkiewicz E."/>
            <person name="Waschkowitz T."/>
            <person name="Wiezer A."/>
            <person name="Daniel R."/>
        </authorList>
    </citation>
    <scope>NUCLEOTIDE SEQUENCE [LARGE SCALE GENOMIC DNA]</scope>
    <source>
        <strain evidence="7">ATCC 29907 / DSM 4481 / JCM 1650 / NBRC 105725 / CDC 9005-74</strain>
    </source>
</reference>
<dbReference type="FunFam" id="2.40.50.140:FF:000006">
    <property type="entry name" value="Cold shock protein CspC"/>
    <property type="match status" value="1"/>
</dbReference>